<dbReference type="VEuPathDB" id="CryptoDB:Vbra_2766"/>
<dbReference type="OMA" id="DTKMNMM"/>
<gene>
    <name evidence="2" type="ORF">Vbra_2766</name>
</gene>
<feature type="domain" description="ATPTG10-like" evidence="1">
    <location>
        <begin position="29"/>
        <end position="126"/>
    </location>
</feature>
<protein>
    <recommendedName>
        <fullName evidence="1">ATPTG10-like domain-containing protein</fullName>
    </recommendedName>
</protein>
<accession>A0A0G4ENC0</accession>
<evidence type="ECO:0000259" key="1">
    <source>
        <dbReference type="Pfam" id="PF20716"/>
    </source>
</evidence>
<dbReference type="AlphaFoldDB" id="A0A0G4ENC0"/>
<dbReference type="EMBL" id="CDMY01000275">
    <property type="protein sequence ID" value="CEL98677.1"/>
    <property type="molecule type" value="Genomic_DNA"/>
</dbReference>
<evidence type="ECO:0000313" key="3">
    <source>
        <dbReference type="Proteomes" id="UP000041254"/>
    </source>
</evidence>
<organism evidence="2 3">
    <name type="scientific">Vitrella brassicaformis (strain CCMP3155)</name>
    <dbReference type="NCBI Taxonomy" id="1169540"/>
    <lineage>
        <taxon>Eukaryota</taxon>
        <taxon>Sar</taxon>
        <taxon>Alveolata</taxon>
        <taxon>Colpodellida</taxon>
        <taxon>Vitrellaceae</taxon>
        <taxon>Vitrella</taxon>
    </lineage>
</organism>
<proteinExistence type="predicted"/>
<evidence type="ECO:0000313" key="2">
    <source>
        <dbReference type="EMBL" id="CEL98677.1"/>
    </source>
</evidence>
<sequence>MSGASSSPLTADQQTFVTAELAKQKPAAVERLISDLKMIVAYETAADWQEEQAMKMAFNAFSWDDVNVVKALPEYLKSTGSQRARVDYAFNVLMPRPAHTTDVKQSMMALWLKARLFSYDKHFPFQFNPYAR</sequence>
<dbReference type="OrthoDB" id="414429at2759"/>
<dbReference type="STRING" id="1169540.A0A0G4ENC0"/>
<reference evidence="2 3" key="1">
    <citation type="submission" date="2014-11" db="EMBL/GenBank/DDBJ databases">
        <authorList>
            <person name="Zhu J."/>
            <person name="Qi W."/>
            <person name="Song R."/>
        </authorList>
    </citation>
    <scope>NUCLEOTIDE SEQUENCE [LARGE SCALE GENOMIC DNA]</scope>
</reference>
<dbReference type="Pfam" id="PF20716">
    <property type="entry name" value="ATPTG10"/>
    <property type="match status" value="1"/>
</dbReference>
<keyword evidence="3" id="KW-1185">Reference proteome</keyword>
<name>A0A0G4ENC0_VITBC</name>
<dbReference type="FunCoup" id="A0A0G4ENC0">
    <property type="interactions" value="32"/>
</dbReference>
<dbReference type="Proteomes" id="UP000041254">
    <property type="component" value="Unassembled WGS sequence"/>
</dbReference>
<dbReference type="InterPro" id="IPR049262">
    <property type="entry name" value="ATPTG10-like_dom"/>
</dbReference>
<dbReference type="InParanoid" id="A0A0G4ENC0"/>
<dbReference type="PhylomeDB" id="A0A0G4ENC0"/>